<name>A0A840A2Q1_9CAUL</name>
<dbReference type="EMBL" id="JACIDK010000003">
    <property type="protein sequence ID" value="MBB3891781.1"/>
    <property type="molecule type" value="Genomic_DNA"/>
</dbReference>
<comment type="similarity">
    <text evidence="6">Belongs to the peptidase M48 family.</text>
</comment>
<dbReference type="GO" id="GO:0051603">
    <property type="term" value="P:proteolysis involved in protein catabolic process"/>
    <property type="evidence" value="ECO:0007669"/>
    <property type="project" value="TreeGrafter"/>
</dbReference>
<dbReference type="Proteomes" id="UP000530564">
    <property type="component" value="Unassembled WGS sequence"/>
</dbReference>
<sequence>MCRQAVSALALAGALAAAPAAAQERAAGLRPDATSVEAGFWSVMDKAEAEAKTRADLNTDPALNAYVRGVMCKVAAAHCSDMRVYVMDRPFMNASMAPNGYSEVWSGLLLRASDEAELAYVLGHEASHFTESHTIEAHRAQKTRANVVLAATVVVAVAGAASAASAGTASEAQSIMDATGNTIDLIYYAQIASFFRFSREQEAEADLLGQRKLAAAGYDPAAAAESWRALTAETKGSDFKRVRESETRISVFASHPLGAQRIASLDAQAATLKAGGDRGQDRHRAAIRPFLSAWLRDDLRKRDFGQTLVVIDRLAAGGEDLGVLNYYRGEAYRLRRGDGDLVKARDAYLAAAAQPDAPLAVWRELGDIRRREGDVVGARTAYESYLAKAPQAEDAWMVQDSLSSLDNGK</sequence>
<reference evidence="9 10" key="1">
    <citation type="submission" date="2020-08" db="EMBL/GenBank/DDBJ databases">
        <title>Genomic Encyclopedia of Type Strains, Phase IV (KMG-IV): sequencing the most valuable type-strain genomes for metagenomic binning, comparative biology and taxonomic classification.</title>
        <authorList>
            <person name="Goeker M."/>
        </authorList>
    </citation>
    <scope>NUCLEOTIDE SEQUENCE [LARGE SCALE GENOMIC DNA]</scope>
    <source>
        <strain evidence="9 10">DSM 21793</strain>
    </source>
</reference>
<organism evidence="9 10">
    <name type="scientific">Phenylobacterium haematophilum</name>
    <dbReference type="NCBI Taxonomy" id="98513"/>
    <lineage>
        <taxon>Bacteria</taxon>
        <taxon>Pseudomonadati</taxon>
        <taxon>Pseudomonadota</taxon>
        <taxon>Alphaproteobacteria</taxon>
        <taxon>Caulobacterales</taxon>
        <taxon>Caulobacteraceae</taxon>
        <taxon>Phenylobacterium</taxon>
    </lineage>
</organism>
<feature type="signal peptide" evidence="7">
    <location>
        <begin position="1"/>
        <end position="22"/>
    </location>
</feature>
<comment type="caution">
    <text evidence="9">The sequence shown here is derived from an EMBL/GenBank/DDBJ whole genome shotgun (WGS) entry which is preliminary data.</text>
</comment>
<evidence type="ECO:0000256" key="6">
    <source>
        <dbReference type="RuleBase" id="RU003983"/>
    </source>
</evidence>
<dbReference type="GO" id="GO:0016020">
    <property type="term" value="C:membrane"/>
    <property type="evidence" value="ECO:0007669"/>
    <property type="project" value="TreeGrafter"/>
</dbReference>
<proteinExistence type="inferred from homology"/>
<dbReference type="InterPro" id="IPR001915">
    <property type="entry name" value="Peptidase_M48"/>
</dbReference>
<dbReference type="Gene3D" id="3.30.2010.10">
    <property type="entry name" value="Metalloproteases ('zincins'), catalytic domain"/>
    <property type="match status" value="1"/>
</dbReference>
<keyword evidence="7" id="KW-0732">Signal</keyword>
<accession>A0A840A2Q1</accession>
<evidence type="ECO:0000313" key="9">
    <source>
        <dbReference type="EMBL" id="MBB3891781.1"/>
    </source>
</evidence>
<keyword evidence="5 6" id="KW-0482">Metalloprotease</keyword>
<dbReference type="AlphaFoldDB" id="A0A840A2Q1"/>
<keyword evidence="2" id="KW-0479">Metal-binding</keyword>
<evidence type="ECO:0000259" key="8">
    <source>
        <dbReference type="Pfam" id="PF01435"/>
    </source>
</evidence>
<evidence type="ECO:0000256" key="3">
    <source>
        <dbReference type="ARBA" id="ARBA00022801"/>
    </source>
</evidence>
<keyword evidence="10" id="KW-1185">Reference proteome</keyword>
<evidence type="ECO:0000256" key="2">
    <source>
        <dbReference type="ARBA" id="ARBA00022723"/>
    </source>
</evidence>
<keyword evidence="4 6" id="KW-0862">Zinc</keyword>
<keyword evidence="1 6" id="KW-0645">Protease</keyword>
<protein>
    <submittedName>
        <fullName evidence="9">Putative Zn-dependent protease</fullName>
    </submittedName>
</protein>
<feature type="chain" id="PRO_5032553180" evidence="7">
    <location>
        <begin position="23"/>
        <end position="409"/>
    </location>
</feature>
<dbReference type="InterPro" id="IPR011990">
    <property type="entry name" value="TPR-like_helical_dom_sf"/>
</dbReference>
<dbReference type="PANTHER" id="PTHR22726">
    <property type="entry name" value="METALLOENDOPEPTIDASE OMA1"/>
    <property type="match status" value="1"/>
</dbReference>
<dbReference type="RefSeq" id="WP_183773209.1">
    <property type="nucleotide sequence ID" value="NZ_JACIDK010000003.1"/>
</dbReference>
<evidence type="ECO:0000256" key="1">
    <source>
        <dbReference type="ARBA" id="ARBA00022670"/>
    </source>
</evidence>
<comment type="cofactor">
    <cofactor evidence="6">
        <name>Zn(2+)</name>
        <dbReference type="ChEBI" id="CHEBI:29105"/>
    </cofactor>
    <text evidence="6">Binds 1 zinc ion per subunit.</text>
</comment>
<dbReference type="GO" id="GO:0046872">
    <property type="term" value="F:metal ion binding"/>
    <property type="evidence" value="ECO:0007669"/>
    <property type="project" value="UniProtKB-KW"/>
</dbReference>
<dbReference type="InterPro" id="IPR051156">
    <property type="entry name" value="Mito/Outer_Membr_Metalloprot"/>
</dbReference>
<dbReference type="Gene3D" id="1.25.40.10">
    <property type="entry name" value="Tetratricopeptide repeat domain"/>
    <property type="match status" value="1"/>
</dbReference>
<evidence type="ECO:0000256" key="5">
    <source>
        <dbReference type="ARBA" id="ARBA00023049"/>
    </source>
</evidence>
<evidence type="ECO:0000256" key="4">
    <source>
        <dbReference type="ARBA" id="ARBA00022833"/>
    </source>
</evidence>
<dbReference type="GO" id="GO:0004222">
    <property type="term" value="F:metalloendopeptidase activity"/>
    <property type="evidence" value="ECO:0007669"/>
    <property type="project" value="InterPro"/>
</dbReference>
<dbReference type="Pfam" id="PF01435">
    <property type="entry name" value="Peptidase_M48"/>
    <property type="match status" value="1"/>
</dbReference>
<feature type="domain" description="Peptidase M48" evidence="8">
    <location>
        <begin position="61"/>
        <end position="267"/>
    </location>
</feature>
<keyword evidence="3 6" id="KW-0378">Hydrolase</keyword>
<gene>
    <name evidence="9" type="ORF">GGQ61_002509</name>
</gene>
<evidence type="ECO:0000313" key="10">
    <source>
        <dbReference type="Proteomes" id="UP000530564"/>
    </source>
</evidence>
<dbReference type="PANTHER" id="PTHR22726:SF1">
    <property type="entry name" value="METALLOENDOPEPTIDASE OMA1, MITOCHONDRIAL"/>
    <property type="match status" value="1"/>
</dbReference>
<evidence type="ECO:0000256" key="7">
    <source>
        <dbReference type="SAM" id="SignalP"/>
    </source>
</evidence>